<evidence type="ECO:0000256" key="9">
    <source>
        <dbReference type="ARBA" id="ARBA00022842"/>
    </source>
</evidence>
<dbReference type="InterPro" id="IPR025877">
    <property type="entry name" value="MobA-like_NTP_Trfase"/>
</dbReference>
<dbReference type="GO" id="GO:0009245">
    <property type="term" value="P:lipid A biosynthetic process"/>
    <property type="evidence" value="ECO:0007669"/>
    <property type="project" value="UniProtKB-UniRule"/>
</dbReference>
<comment type="caution">
    <text evidence="21">The sequence shown here is derived from an EMBL/GenBank/DDBJ whole genome shotgun (WGS) entry which is preliminary data.</text>
</comment>
<feature type="binding site" evidence="18">
    <location>
        <position position="136"/>
    </location>
    <ligand>
        <name>UDP-N-acetyl-alpha-D-glucosamine</name>
        <dbReference type="ChEBI" id="CHEBI:57705"/>
    </ligand>
</feature>
<evidence type="ECO:0000256" key="16">
    <source>
        <dbReference type="ARBA" id="ARBA00048493"/>
    </source>
</evidence>
<feature type="binding site" evidence="18">
    <location>
        <position position="362"/>
    </location>
    <ligand>
        <name>UDP-N-acetyl-alpha-D-glucosamine</name>
        <dbReference type="ChEBI" id="CHEBI:57705"/>
    </ligand>
</feature>
<dbReference type="InterPro" id="IPR029044">
    <property type="entry name" value="Nucleotide-diphossugar_trans"/>
</dbReference>
<evidence type="ECO:0000256" key="1">
    <source>
        <dbReference type="ARBA" id="ARBA00004496"/>
    </source>
</evidence>
<evidence type="ECO:0000256" key="6">
    <source>
        <dbReference type="ARBA" id="ARBA00022695"/>
    </source>
</evidence>
<comment type="cofactor">
    <cofactor evidence="18">
        <name>Mg(2+)</name>
        <dbReference type="ChEBI" id="CHEBI:18420"/>
    </cofactor>
    <text evidence="18">Binds 1 Mg(2+) ion per subunit.</text>
</comment>
<proteinExistence type="inferred from homology"/>
<dbReference type="InterPro" id="IPR018357">
    <property type="entry name" value="Hexapep_transf_CS"/>
</dbReference>
<dbReference type="NCBIfam" id="NF010934">
    <property type="entry name" value="PRK14354.1"/>
    <property type="match status" value="1"/>
</dbReference>
<evidence type="ECO:0000256" key="4">
    <source>
        <dbReference type="ARBA" id="ARBA00022490"/>
    </source>
</evidence>
<organism evidence="21 22">
    <name type="scientific">Candidatus Syntrophonatronum acetioxidans</name>
    <dbReference type="NCBI Taxonomy" id="1795816"/>
    <lineage>
        <taxon>Bacteria</taxon>
        <taxon>Bacillati</taxon>
        <taxon>Bacillota</taxon>
        <taxon>Clostridia</taxon>
        <taxon>Eubacteriales</taxon>
        <taxon>Syntrophomonadaceae</taxon>
        <taxon>Candidatus Syntrophonatronum</taxon>
    </lineage>
</organism>
<keyword evidence="14 18" id="KW-0961">Cell wall biogenesis/degradation</keyword>
<evidence type="ECO:0000256" key="17">
    <source>
        <dbReference type="ARBA" id="ARBA00049628"/>
    </source>
</evidence>
<dbReference type="InterPro" id="IPR050065">
    <property type="entry name" value="GlmU-like"/>
</dbReference>
<dbReference type="GO" id="GO:0071555">
    <property type="term" value="P:cell wall organization"/>
    <property type="evidence" value="ECO:0007669"/>
    <property type="project" value="UniProtKB-KW"/>
</dbReference>
<dbReference type="PANTHER" id="PTHR43584">
    <property type="entry name" value="NUCLEOTIDYL TRANSFERASE"/>
    <property type="match status" value="1"/>
</dbReference>
<feature type="active site" description="Proton acceptor" evidence="18">
    <location>
        <position position="359"/>
    </location>
</feature>
<evidence type="ECO:0000256" key="11">
    <source>
        <dbReference type="ARBA" id="ARBA00022984"/>
    </source>
</evidence>
<comment type="caution">
    <text evidence="18">Lacks conserved residue(s) required for the propagation of feature annotation.</text>
</comment>
<dbReference type="Gene3D" id="2.160.10.10">
    <property type="entry name" value="Hexapeptide repeat proteins"/>
    <property type="match status" value="1"/>
</dbReference>
<feature type="binding site" evidence="18">
    <location>
        <position position="347"/>
    </location>
    <ligand>
        <name>UDP-N-acetyl-alpha-D-glucosamine</name>
        <dbReference type="ChEBI" id="CHEBI:57705"/>
    </ligand>
</feature>
<keyword evidence="10 18" id="KW-0133">Cell shape</keyword>
<feature type="binding site" evidence="18">
    <location>
        <begin position="7"/>
        <end position="10"/>
    </location>
    <ligand>
        <name>UDP-N-acetyl-alpha-D-glucosamine</name>
        <dbReference type="ChEBI" id="CHEBI:57705"/>
    </ligand>
</feature>
<evidence type="ECO:0000313" key="21">
    <source>
        <dbReference type="EMBL" id="RQD74670.1"/>
    </source>
</evidence>
<comment type="function">
    <text evidence="17 18">Catalyzes the last two sequential reactions in the de novo biosynthetic pathway for UDP-N-acetylglucosamine (UDP-GlcNAc). The C-terminal domain catalyzes the transfer of acetyl group from acetyl coenzyme A to glucosamine-1-phosphate (GlcN-1-P) to produce N-acetylglucosamine-1-phosphate (GlcNAc-1-P), which is converted into UDP-GlcNAc by the transfer of uridine 5-monophosphate (from uridine 5-triphosphate), a reaction catalyzed by the N-terminal domain.</text>
</comment>
<evidence type="ECO:0000259" key="19">
    <source>
        <dbReference type="Pfam" id="PF12804"/>
    </source>
</evidence>
<feature type="binding site" evidence="18">
    <location>
        <position position="224"/>
    </location>
    <ligand>
        <name>Mg(2+)</name>
        <dbReference type="ChEBI" id="CHEBI:18420"/>
    </ligand>
</feature>
<feature type="binding site" evidence="18">
    <location>
        <position position="21"/>
    </location>
    <ligand>
        <name>UDP-N-acetyl-alpha-D-glucosamine</name>
        <dbReference type="ChEBI" id="CHEBI:57705"/>
    </ligand>
</feature>
<comment type="similarity">
    <text evidence="3 18">In the N-terminal section; belongs to the N-acetylglucosamine-1-phosphate uridyltransferase family.</text>
</comment>
<feature type="binding site" evidence="18">
    <location>
        <begin position="382"/>
        <end position="383"/>
    </location>
    <ligand>
        <name>acetyl-CoA</name>
        <dbReference type="ChEBI" id="CHEBI:57288"/>
    </ligand>
</feature>
<dbReference type="UniPathway" id="UPA00113">
    <property type="reaction ID" value="UER00532"/>
</dbReference>
<keyword evidence="5 18" id="KW-0808">Transferase</keyword>
<evidence type="ECO:0000256" key="8">
    <source>
        <dbReference type="ARBA" id="ARBA00022737"/>
    </source>
</evidence>
<dbReference type="SUPFAM" id="SSF53448">
    <property type="entry name" value="Nucleotide-diphospho-sugar transferases"/>
    <property type="match status" value="1"/>
</dbReference>
<dbReference type="GO" id="GO:0008360">
    <property type="term" value="P:regulation of cell shape"/>
    <property type="evidence" value="ECO:0007669"/>
    <property type="project" value="UniProtKB-KW"/>
</dbReference>
<comment type="pathway">
    <text evidence="18">Bacterial outer membrane biogenesis; LPS lipid A biosynthesis.</text>
</comment>
<gene>
    <name evidence="18 21" type="primary">glmU</name>
    <name evidence="21" type="ORF">D5R97_07410</name>
</gene>
<comment type="pathway">
    <text evidence="18">Nucleotide-sugar biosynthesis; UDP-N-acetyl-alpha-D-glucosamine biosynthesis; N-acetyl-alpha-D-glucosamine 1-phosphate from alpha-D-glucosamine 6-phosphate (route II): step 2/2.</text>
</comment>
<comment type="catalytic activity">
    <reaction evidence="16 18">
        <text>N-acetyl-alpha-D-glucosamine 1-phosphate + UTP + H(+) = UDP-N-acetyl-alpha-D-glucosamine + diphosphate</text>
        <dbReference type="Rhea" id="RHEA:13509"/>
        <dbReference type="ChEBI" id="CHEBI:15378"/>
        <dbReference type="ChEBI" id="CHEBI:33019"/>
        <dbReference type="ChEBI" id="CHEBI:46398"/>
        <dbReference type="ChEBI" id="CHEBI:57705"/>
        <dbReference type="ChEBI" id="CHEBI:57776"/>
        <dbReference type="EC" id="2.7.7.23"/>
    </reaction>
</comment>
<dbReference type="EC" id="2.3.1.157" evidence="18"/>
<feature type="binding site" evidence="18">
    <location>
        <position position="419"/>
    </location>
    <ligand>
        <name>acetyl-CoA</name>
        <dbReference type="ChEBI" id="CHEBI:57288"/>
    </ligand>
</feature>
<dbReference type="EMBL" id="QZAA01000195">
    <property type="protein sequence ID" value="RQD74670.1"/>
    <property type="molecule type" value="Genomic_DNA"/>
</dbReference>
<dbReference type="EC" id="2.7.7.23" evidence="18"/>
<dbReference type="GO" id="GO:0006048">
    <property type="term" value="P:UDP-N-acetylglucosamine biosynthetic process"/>
    <property type="evidence" value="ECO:0007669"/>
    <property type="project" value="UniProtKB-UniPathway"/>
</dbReference>
<dbReference type="Proteomes" id="UP000285138">
    <property type="component" value="Unassembled WGS sequence"/>
</dbReference>
<evidence type="ECO:0000259" key="20">
    <source>
        <dbReference type="Pfam" id="PF25087"/>
    </source>
</evidence>
<feature type="domain" description="Mannose-1-phosphate guanyltransferase C-terminal" evidence="20">
    <location>
        <begin position="315"/>
        <end position="382"/>
    </location>
</feature>
<evidence type="ECO:0000256" key="18">
    <source>
        <dbReference type="HAMAP-Rule" id="MF_01631"/>
    </source>
</evidence>
<evidence type="ECO:0000256" key="13">
    <source>
        <dbReference type="ARBA" id="ARBA00023315"/>
    </source>
</evidence>
<keyword evidence="11 18" id="KW-0573">Peptidoglycan synthesis</keyword>
<feature type="binding site" evidence="18">
    <location>
        <position position="151"/>
    </location>
    <ligand>
        <name>UDP-N-acetyl-alpha-D-glucosamine</name>
        <dbReference type="ChEBI" id="CHEBI:57705"/>
    </ligand>
</feature>
<dbReference type="GO" id="GO:0003977">
    <property type="term" value="F:UDP-N-acetylglucosamine diphosphorylase activity"/>
    <property type="evidence" value="ECO:0007669"/>
    <property type="project" value="UniProtKB-UniRule"/>
</dbReference>
<dbReference type="AlphaFoldDB" id="A0A424YCD0"/>
<evidence type="ECO:0000256" key="3">
    <source>
        <dbReference type="ARBA" id="ARBA00007947"/>
    </source>
</evidence>
<dbReference type="UniPathway" id="UPA00973"/>
<dbReference type="Pfam" id="PF00132">
    <property type="entry name" value="Hexapep"/>
    <property type="match status" value="1"/>
</dbReference>
<evidence type="ECO:0000256" key="2">
    <source>
        <dbReference type="ARBA" id="ARBA00007707"/>
    </source>
</evidence>
<dbReference type="InterPro" id="IPR056729">
    <property type="entry name" value="GMPPB_C"/>
</dbReference>
<dbReference type="GO" id="GO:0000902">
    <property type="term" value="P:cell morphogenesis"/>
    <property type="evidence" value="ECO:0007669"/>
    <property type="project" value="UniProtKB-UniRule"/>
</dbReference>
<evidence type="ECO:0000256" key="12">
    <source>
        <dbReference type="ARBA" id="ARBA00023268"/>
    </source>
</evidence>
<feature type="binding site" evidence="18">
    <location>
        <position position="436"/>
    </location>
    <ligand>
        <name>acetyl-CoA</name>
        <dbReference type="ChEBI" id="CHEBI:57288"/>
    </ligand>
</feature>
<feature type="binding site" evidence="18">
    <location>
        <begin position="75"/>
        <end position="76"/>
    </location>
    <ligand>
        <name>UDP-N-acetyl-alpha-D-glucosamine</name>
        <dbReference type="ChEBI" id="CHEBI:57705"/>
    </ligand>
</feature>
<evidence type="ECO:0000256" key="5">
    <source>
        <dbReference type="ARBA" id="ARBA00022679"/>
    </source>
</evidence>
<feature type="binding site" evidence="18">
    <location>
        <position position="70"/>
    </location>
    <ligand>
        <name>UDP-N-acetyl-alpha-D-glucosamine</name>
        <dbReference type="ChEBI" id="CHEBI:57705"/>
    </ligand>
</feature>
<feature type="binding site" evidence="18">
    <location>
        <position position="376"/>
    </location>
    <ligand>
        <name>acetyl-CoA</name>
        <dbReference type="ChEBI" id="CHEBI:57288"/>
    </ligand>
</feature>
<evidence type="ECO:0000256" key="7">
    <source>
        <dbReference type="ARBA" id="ARBA00022723"/>
    </source>
</evidence>
<dbReference type="InterPro" id="IPR038009">
    <property type="entry name" value="GlmU_C_LbH"/>
</dbReference>
<feature type="binding site" evidence="18">
    <location>
        <position position="99"/>
    </location>
    <ligand>
        <name>Mg(2+)</name>
        <dbReference type="ChEBI" id="CHEBI:18420"/>
    </ligand>
</feature>
<dbReference type="InterPro" id="IPR011004">
    <property type="entry name" value="Trimer_LpxA-like_sf"/>
</dbReference>
<feature type="region of interest" description="Linker" evidence="18">
    <location>
        <begin position="227"/>
        <end position="247"/>
    </location>
</feature>
<comment type="subunit">
    <text evidence="18">Homotrimer.</text>
</comment>
<keyword evidence="9 18" id="KW-0460">Magnesium</keyword>
<sequence>MVMAVVLAAGEGTRMKSRIPKVLHRICGRTMIGHVLHNLSPLIEESVVVVGYKGEEVKAEVGEEVLYAFQEEQLGTGHAVAQALDLVPKEGQVIIACGDTPLLTRDIFQELLDYHREKGSALTVLTADLEDPSGYGRIIRDEGGKVKKIIEEKDASPREKKVREINTGTYCVEAFWLKKCLGEISNKNVKGEYYLTDLVEILEGQGQLVSGYKVVDFKLALGINTMVQLAQAAELMRKRINEGLMMEGVKILDPSSTYIDCEVQVGRDTVIYPQTIMEGETQVGEECVIGPQSRLVNALLGDKVVFQNSVILESRVEEGAQVGPFAYIRPESSIGPGAKIGDFVEIKKSAIGRGSKVPHLSYVGDAIIGEKVNLGAGTIIVNYDGAVKHPTNIEDEAFIGCNSNLIAPLTIGKGAYIGAGSTINEDVPEDALALARSPQVNKSKAAKRLKSLLISKNQK</sequence>
<keyword evidence="13 18" id="KW-0012">Acyltransferase</keyword>
<dbReference type="Gene3D" id="3.90.550.10">
    <property type="entry name" value="Spore Coat Polysaccharide Biosynthesis Protein SpsA, Chain A"/>
    <property type="match status" value="1"/>
</dbReference>
<comment type="similarity">
    <text evidence="2 18">In the C-terminal section; belongs to the transferase hexapeptide repeat family.</text>
</comment>
<dbReference type="NCBIfam" id="TIGR01173">
    <property type="entry name" value="glmU"/>
    <property type="match status" value="1"/>
</dbReference>
<dbReference type="CDD" id="cd02540">
    <property type="entry name" value="GT2_GlmU_N_bac"/>
    <property type="match status" value="1"/>
</dbReference>
<keyword evidence="4 18" id="KW-0963">Cytoplasm</keyword>
<feature type="binding site" evidence="18">
    <location>
        <position position="329"/>
    </location>
    <ligand>
        <name>UDP-N-acetyl-alpha-D-glucosamine</name>
        <dbReference type="ChEBI" id="CHEBI:57705"/>
    </ligand>
</feature>
<feature type="binding site" evidence="18">
    <location>
        <position position="224"/>
    </location>
    <ligand>
        <name>UDP-N-acetyl-alpha-D-glucosamine</name>
        <dbReference type="ChEBI" id="CHEBI:57705"/>
    </ligand>
</feature>
<dbReference type="PROSITE" id="PS00101">
    <property type="entry name" value="HEXAPEP_TRANSFERASES"/>
    <property type="match status" value="1"/>
</dbReference>
<keyword evidence="8 18" id="KW-0677">Repeat</keyword>
<feature type="binding site" evidence="18">
    <location>
        <position position="166"/>
    </location>
    <ligand>
        <name>UDP-N-acetyl-alpha-D-glucosamine</name>
        <dbReference type="ChEBI" id="CHEBI:57705"/>
    </ligand>
</feature>
<dbReference type="GO" id="GO:0005737">
    <property type="term" value="C:cytoplasm"/>
    <property type="evidence" value="ECO:0007669"/>
    <property type="project" value="UniProtKB-SubCell"/>
</dbReference>
<accession>A0A424YCD0</accession>
<name>A0A424YCD0_9FIRM</name>
<dbReference type="GO" id="GO:0009252">
    <property type="term" value="P:peptidoglycan biosynthetic process"/>
    <property type="evidence" value="ECO:0007669"/>
    <property type="project" value="UniProtKB-UniRule"/>
</dbReference>
<dbReference type="GO" id="GO:0000287">
    <property type="term" value="F:magnesium ion binding"/>
    <property type="evidence" value="ECO:0007669"/>
    <property type="project" value="UniProtKB-UniRule"/>
</dbReference>
<evidence type="ECO:0000256" key="14">
    <source>
        <dbReference type="ARBA" id="ARBA00023316"/>
    </source>
</evidence>
<dbReference type="Pfam" id="PF12804">
    <property type="entry name" value="NTP_transf_3"/>
    <property type="match status" value="1"/>
</dbReference>
<keyword evidence="12 18" id="KW-0511">Multifunctional enzyme</keyword>
<dbReference type="GO" id="GO:0016020">
    <property type="term" value="C:membrane"/>
    <property type="evidence" value="ECO:0007669"/>
    <property type="project" value="GOC"/>
</dbReference>
<keyword evidence="6 18" id="KW-0548">Nucleotidyltransferase</keyword>
<dbReference type="InterPro" id="IPR001451">
    <property type="entry name" value="Hexapep"/>
</dbReference>
<dbReference type="InterPro" id="IPR005882">
    <property type="entry name" value="Bifunctional_GlmU"/>
</dbReference>
<dbReference type="Pfam" id="PF25087">
    <property type="entry name" value="GMPPB_C"/>
    <property type="match status" value="1"/>
</dbReference>
<protein>
    <recommendedName>
        <fullName evidence="18">Bifunctional protein GlmU</fullName>
    </recommendedName>
    <domain>
        <recommendedName>
            <fullName evidence="18">UDP-N-acetylglucosamine pyrophosphorylase</fullName>
            <ecNumber evidence="18">2.7.7.23</ecNumber>
        </recommendedName>
        <alternativeName>
            <fullName evidence="18">N-acetylglucosamine-1-phosphate uridyltransferase</fullName>
        </alternativeName>
    </domain>
    <domain>
        <recommendedName>
            <fullName evidence="18">Glucosamine-1-phosphate N-acetyltransferase</fullName>
            <ecNumber evidence="18">2.3.1.157</ecNumber>
        </recommendedName>
    </domain>
</protein>
<evidence type="ECO:0000256" key="10">
    <source>
        <dbReference type="ARBA" id="ARBA00022960"/>
    </source>
</evidence>
<keyword evidence="7 18" id="KW-0479">Metal-binding</keyword>
<feature type="region of interest" description="N-acetyltransferase" evidence="18">
    <location>
        <begin position="248"/>
        <end position="459"/>
    </location>
</feature>
<comment type="catalytic activity">
    <reaction evidence="15 18">
        <text>alpha-D-glucosamine 1-phosphate + acetyl-CoA = N-acetyl-alpha-D-glucosamine 1-phosphate + CoA + H(+)</text>
        <dbReference type="Rhea" id="RHEA:13725"/>
        <dbReference type="ChEBI" id="CHEBI:15378"/>
        <dbReference type="ChEBI" id="CHEBI:57287"/>
        <dbReference type="ChEBI" id="CHEBI:57288"/>
        <dbReference type="ChEBI" id="CHEBI:57776"/>
        <dbReference type="ChEBI" id="CHEBI:58516"/>
        <dbReference type="EC" id="2.3.1.157"/>
    </reaction>
</comment>
<feature type="region of interest" description="Pyrophosphorylase" evidence="18">
    <location>
        <begin position="1"/>
        <end position="226"/>
    </location>
</feature>
<evidence type="ECO:0000256" key="15">
    <source>
        <dbReference type="ARBA" id="ARBA00048247"/>
    </source>
</evidence>
<evidence type="ECO:0000313" key="22">
    <source>
        <dbReference type="Proteomes" id="UP000285138"/>
    </source>
</evidence>
<feature type="domain" description="MobA-like NTP transferase" evidence="19">
    <location>
        <begin position="4"/>
        <end position="128"/>
    </location>
</feature>
<comment type="subcellular location">
    <subcellularLocation>
        <location evidence="1 18">Cytoplasm</location>
    </subcellularLocation>
</comment>
<dbReference type="PANTHER" id="PTHR43584:SF3">
    <property type="entry name" value="BIFUNCTIONAL PROTEIN GLMU"/>
    <property type="match status" value="1"/>
</dbReference>
<dbReference type="GO" id="GO:0019134">
    <property type="term" value="F:glucosamine-1-phosphate N-acetyltransferase activity"/>
    <property type="evidence" value="ECO:0007669"/>
    <property type="project" value="UniProtKB-UniRule"/>
</dbReference>
<reference evidence="21 22" key="1">
    <citation type="submission" date="2018-08" db="EMBL/GenBank/DDBJ databases">
        <title>The metabolism and importance of syntrophic acetate oxidation coupled to methane or sulfide production in haloalkaline environments.</title>
        <authorList>
            <person name="Timmers P.H.A."/>
            <person name="Vavourakis C.D."/>
            <person name="Sorokin D.Y."/>
            <person name="Sinninghe Damste J.S."/>
            <person name="Muyzer G."/>
            <person name="Stams A.J.M."/>
            <person name="Plugge C.M."/>
        </authorList>
    </citation>
    <scope>NUCLEOTIDE SEQUENCE [LARGE SCALE GENOMIC DNA]</scope>
    <source>
        <strain evidence="21">MSAO_Bac1</strain>
    </source>
</reference>
<dbReference type="HAMAP" id="MF_01631">
    <property type="entry name" value="GlmU"/>
    <property type="match status" value="1"/>
</dbReference>
<feature type="binding site" evidence="18">
    <location>
        <position position="373"/>
    </location>
    <ligand>
        <name>UDP-N-acetyl-alpha-D-glucosamine</name>
        <dbReference type="ChEBI" id="CHEBI:57705"/>
    </ligand>
</feature>
<dbReference type="SUPFAM" id="SSF51161">
    <property type="entry name" value="Trimeric LpxA-like enzymes"/>
    <property type="match status" value="1"/>
</dbReference>
<comment type="pathway">
    <text evidence="18">Nucleotide-sugar biosynthesis; UDP-N-acetyl-alpha-D-glucosamine biosynthesis; UDP-N-acetyl-alpha-D-glucosamine from N-acetyl-alpha-D-glucosamine 1-phosphate: step 1/1.</text>
</comment>
<dbReference type="CDD" id="cd03353">
    <property type="entry name" value="LbH_GlmU_C"/>
    <property type="match status" value="1"/>
</dbReference>